<protein>
    <submittedName>
        <fullName evidence="2">Uncharacterized protein</fullName>
    </submittedName>
</protein>
<evidence type="ECO:0000256" key="1">
    <source>
        <dbReference type="SAM" id="Phobius"/>
    </source>
</evidence>
<organism evidence="2">
    <name type="scientific">Salmonella enterica subsp. salamae</name>
    <dbReference type="NCBI Taxonomy" id="59202"/>
    <lineage>
        <taxon>Bacteria</taxon>
        <taxon>Pseudomonadati</taxon>
        <taxon>Pseudomonadota</taxon>
        <taxon>Gammaproteobacteria</taxon>
        <taxon>Enterobacterales</taxon>
        <taxon>Enterobacteriaceae</taxon>
        <taxon>Salmonella</taxon>
    </lineage>
</organism>
<comment type="caution">
    <text evidence="2">The sequence shown here is derived from an EMBL/GenBank/DDBJ whole genome shotgun (WGS) entry which is preliminary data.</text>
</comment>
<dbReference type="EMBL" id="RSKH01000002">
    <property type="protein sequence ID" value="MII78226.1"/>
    <property type="molecule type" value="Genomic_DNA"/>
</dbReference>
<reference evidence="2" key="1">
    <citation type="submission" date="2018-08" db="EMBL/GenBank/DDBJ databases">
        <authorList>
            <consortium name="GenomeTrakr network: Whole genome sequencing for foodborne pathogen traceback"/>
        </authorList>
    </citation>
    <scope>NUCLEOTIDE SEQUENCE [LARGE SCALE GENOMIC DNA]</scope>
    <source>
        <strain evidence="2">FDA00003943</strain>
    </source>
</reference>
<gene>
    <name evidence="2" type="ORF">AIF45_03700</name>
</gene>
<evidence type="ECO:0000313" key="2">
    <source>
        <dbReference type="EMBL" id="MII78226.1"/>
    </source>
</evidence>
<keyword evidence="1" id="KW-0812">Transmembrane</keyword>
<proteinExistence type="predicted"/>
<feature type="transmembrane region" description="Helical" evidence="1">
    <location>
        <begin position="33"/>
        <end position="51"/>
    </location>
</feature>
<sequence length="85" mass="9752">MFAIRPNDFYRCIMSPNMMLARTRPLQFQQGPFFILLLHISVCYCVGFPRAPRSRSDLRSRGFAASPPCRKPNYFGENVPPVKNG</sequence>
<accession>A0A6C8Y8R4</accession>
<dbReference type="AlphaFoldDB" id="A0A6C8Y8R4"/>
<keyword evidence="1" id="KW-1133">Transmembrane helix</keyword>
<name>A0A6C8Y8R4_SALER</name>
<keyword evidence="1" id="KW-0472">Membrane</keyword>
<dbReference type="Proteomes" id="UP000885342">
    <property type="component" value="Unassembled WGS sequence"/>
</dbReference>